<feature type="region of interest" description="Disordered" evidence="2">
    <location>
        <begin position="107"/>
        <end position="180"/>
    </location>
</feature>
<accession>A0A0B2VE29</accession>
<evidence type="ECO:0000313" key="3">
    <source>
        <dbReference type="EMBL" id="KHN79783.1"/>
    </source>
</evidence>
<gene>
    <name evidence="3" type="ORF">Tcan_12448</name>
</gene>
<keyword evidence="4" id="KW-1185">Reference proteome</keyword>
<keyword evidence="1" id="KW-0175">Coiled coil</keyword>
<feature type="compositionally biased region" description="Basic and acidic residues" evidence="2">
    <location>
        <begin position="126"/>
        <end position="138"/>
    </location>
</feature>
<comment type="caution">
    <text evidence="3">The sequence shown here is derived from an EMBL/GenBank/DDBJ whole genome shotgun (WGS) entry which is preliminary data.</text>
</comment>
<reference evidence="3 4" key="1">
    <citation type="submission" date="2014-11" db="EMBL/GenBank/DDBJ databases">
        <title>Genetic blueprint of the zoonotic pathogen Toxocara canis.</title>
        <authorList>
            <person name="Zhu X.-Q."/>
            <person name="Korhonen P.K."/>
            <person name="Cai H."/>
            <person name="Young N.D."/>
            <person name="Nejsum P."/>
            <person name="von Samson-Himmelstjerna G."/>
            <person name="Boag P.R."/>
            <person name="Tan P."/>
            <person name="Li Q."/>
            <person name="Min J."/>
            <person name="Yang Y."/>
            <person name="Wang X."/>
            <person name="Fang X."/>
            <person name="Hall R.S."/>
            <person name="Hofmann A."/>
            <person name="Sternberg P.W."/>
            <person name="Jex A.R."/>
            <person name="Gasser R.B."/>
        </authorList>
    </citation>
    <scope>NUCLEOTIDE SEQUENCE [LARGE SCALE GENOMIC DNA]</scope>
    <source>
        <strain evidence="3">PN_DK_2014</strain>
    </source>
</reference>
<proteinExistence type="predicted"/>
<evidence type="ECO:0000256" key="2">
    <source>
        <dbReference type="SAM" id="MobiDB-lite"/>
    </source>
</evidence>
<feature type="compositionally biased region" description="Low complexity" evidence="2">
    <location>
        <begin position="149"/>
        <end position="169"/>
    </location>
</feature>
<dbReference type="Proteomes" id="UP000031036">
    <property type="component" value="Unassembled WGS sequence"/>
</dbReference>
<organism evidence="3 4">
    <name type="scientific">Toxocara canis</name>
    <name type="common">Canine roundworm</name>
    <dbReference type="NCBI Taxonomy" id="6265"/>
    <lineage>
        <taxon>Eukaryota</taxon>
        <taxon>Metazoa</taxon>
        <taxon>Ecdysozoa</taxon>
        <taxon>Nematoda</taxon>
        <taxon>Chromadorea</taxon>
        <taxon>Rhabditida</taxon>
        <taxon>Spirurina</taxon>
        <taxon>Ascaridomorpha</taxon>
        <taxon>Ascaridoidea</taxon>
        <taxon>Toxocaridae</taxon>
        <taxon>Toxocara</taxon>
    </lineage>
</organism>
<name>A0A0B2VE29_TOXCA</name>
<feature type="compositionally biased region" description="Polar residues" evidence="2">
    <location>
        <begin position="139"/>
        <end position="148"/>
    </location>
</feature>
<protein>
    <submittedName>
        <fullName evidence="3">Uncharacterized protein</fullName>
    </submittedName>
</protein>
<feature type="compositionally biased region" description="Basic and acidic residues" evidence="2">
    <location>
        <begin position="108"/>
        <end position="118"/>
    </location>
</feature>
<sequence>MSPPKAVRNTTALKEQKRAFYKHLRSLGHVNRILCVHRASYLPYWPTMWMSRPVGVLVFPTRVSEQIRASPALLHYQMPPPKEPPIDYETICDTPNTNDVAYQIASERTQRSQSEYRKGTPYAESKACRSESQAEAHSSKSRTQLEGLQNSSSPQRPSPPAARSSAPPNLCGRRNTDSESDEAGIEILQDLDNALEEDEQMTFEEIKEKVKRMNLTFRQYAPQSTDCVERPQNDYNDSFYSGAVLTTNDEHCNCKYLDIPLLLGIPFIGAALDDKYCGERCRTKPSHHKRHEPYMDAEKSDKYVSNVAAPKLNEAVIGELKKMPNGINSLAQYKQEKQKEIIDKENQVRSQIENIKKEYTAEMFIDQTPIYFKGTETEIPRWKRLLMAQKIAAEAIRQREADLWSDFAKWKEQFSPNFRRSK</sequence>
<feature type="coiled-coil region" evidence="1">
    <location>
        <begin position="334"/>
        <end position="362"/>
    </location>
</feature>
<dbReference type="AlphaFoldDB" id="A0A0B2VE29"/>
<evidence type="ECO:0000256" key="1">
    <source>
        <dbReference type="SAM" id="Coils"/>
    </source>
</evidence>
<evidence type="ECO:0000313" key="4">
    <source>
        <dbReference type="Proteomes" id="UP000031036"/>
    </source>
</evidence>
<dbReference type="EMBL" id="JPKZ01001848">
    <property type="protein sequence ID" value="KHN79783.1"/>
    <property type="molecule type" value="Genomic_DNA"/>
</dbReference>
<dbReference type="OrthoDB" id="5862617at2759"/>